<evidence type="ECO:0000313" key="7">
    <source>
        <dbReference type="Proteomes" id="UP000018211"/>
    </source>
</evidence>
<dbReference type="PROSITE" id="PS50931">
    <property type="entry name" value="HTH_LYSR"/>
    <property type="match status" value="1"/>
</dbReference>
<keyword evidence="3" id="KW-0238">DNA-binding</keyword>
<dbReference type="InterPro" id="IPR050389">
    <property type="entry name" value="LysR-type_TF"/>
</dbReference>
<protein>
    <submittedName>
        <fullName evidence="6">Transcriptional regulator, LysR family</fullName>
    </submittedName>
</protein>
<proteinExistence type="inferred from homology"/>
<dbReference type="AlphaFoldDB" id="A0AAV2VNP0"/>
<dbReference type="RefSeq" id="WP_022611386.1">
    <property type="nucleotide sequence ID" value="NZ_LK391965.1"/>
</dbReference>
<dbReference type="SUPFAM" id="SSF53850">
    <property type="entry name" value="Periplasmic binding protein-like II"/>
    <property type="match status" value="1"/>
</dbReference>
<evidence type="ECO:0000256" key="2">
    <source>
        <dbReference type="ARBA" id="ARBA00023015"/>
    </source>
</evidence>
<dbReference type="SUPFAM" id="SSF46785">
    <property type="entry name" value="Winged helix' DNA-binding domain"/>
    <property type="match status" value="1"/>
</dbReference>
<dbReference type="Gene3D" id="1.10.10.10">
    <property type="entry name" value="Winged helix-like DNA-binding domain superfamily/Winged helix DNA-binding domain"/>
    <property type="match status" value="1"/>
</dbReference>
<dbReference type="PANTHER" id="PTHR30118:SF15">
    <property type="entry name" value="TRANSCRIPTIONAL REGULATORY PROTEIN"/>
    <property type="match status" value="1"/>
</dbReference>
<dbReference type="InterPro" id="IPR036390">
    <property type="entry name" value="WH_DNA-bd_sf"/>
</dbReference>
<dbReference type="InterPro" id="IPR000847">
    <property type="entry name" value="LysR_HTH_N"/>
</dbReference>
<evidence type="ECO:0000313" key="6">
    <source>
        <dbReference type="EMBL" id="CCO46163.1"/>
    </source>
</evidence>
<accession>A0AAV2VNP0</accession>
<gene>
    <name evidence="6" type="ORF">VIBNISOn1_1690008</name>
</gene>
<sequence>MRHDINWKSIDLNLLVAFSALFESQSVSAAAAQLHVSQSAMSHSLARLRTLLDDPLFERHGHTMLPTERAISLASTVERILDQVTGELLSPKMFLPEEYQGVCRIGLTDYAEFIFAPVLFDVISRQAPESQICFVNVNRSNYVRLTEEQKLDVVVGSFPDLDARFQSEHLYDEEHVCLFDESLFGKVKALKLEQYLSIDHALVSPGGELVTGIDKHLELMGESRQVRVAAGNFLTIRQLLRRRKLLAIVPKRMAQIEGFDDQLVMTKPPIDVNDFAISLIWPSRQHTRDKNIWLRELVKEEIQ</sequence>
<evidence type="ECO:0000256" key="1">
    <source>
        <dbReference type="ARBA" id="ARBA00009437"/>
    </source>
</evidence>
<dbReference type="PANTHER" id="PTHR30118">
    <property type="entry name" value="HTH-TYPE TRANSCRIPTIONAL REGULATOR LEUO-RELATED"/>
    <property type="match status" value="1"/>
</dbReference>
<comment type="similarity">
    <text evidence="1">Belongs to the LysR transcriptional regulatory family.</text>
</comment>
<name>A0AAV2VNP0_9VIBR</name>
<comment type="caution">
    <text evidence="6">The sequence shown here is derived from an EMBL/GenBank/DDBJ whole genome shotgun (WGS) entry which is preliminary data.</text>
</comment>
<organism evidence="6 7">
    <name type="scientific">Vibrio nigripulchritudo SOn1</name>
    <dbReference type="NCBI Taxonomy" id="1238450"/>
    <lineage>
        <taxon>Bacteria</taxon>
        <taxon>Pseudomonadati</taxon>
        <taxon>Pseudomonadota</taxon>
        <taxon>Gammaproteobacteria</taxon>
        <taxon>Vibrionales</taxon>
        <taxon>Vibrionaceae</taxon>
        <taxon>Vibrio</taxon>
    </lineage>
</organism>
<dbReference type="EMBL" id="CAOF01000078">
    <property type="protein sequence ID" value="CCO46163.1"/>
    <property type="molecule type" value="Genomic_DNA"/>
</dbReference>
<dbReference type="Gene3D" id="3.40.190.10">
    <property type="entry name" value="Periplasmic binding protein-like II"/>
    <property type="match status" value="2"/>
</dbReference>
<evidence type="ECO:0000256" key="3">
    <source>
        <dbReference type="ARBA" id="ARBA00023125"/>
    </source>
</evidence>
<dbReference type="InterPro" id="IPR005119">
    <property type="entry name" value="LysR_subst-bd"/>
</dbReference>
<reference evidence="6 7" key="1">
    <citation type="journal article" date="2013" name="ISME J.">
        <title>Comparative genomics of pathogenic lineages of Vibrio nigripulchritudo identifies virulence-associated traits.</title>
        <authorList>
            <person name="Goudenege D."/>
            <person name="Labreuche Y."/>
            <person name="Krin E."/>
            <person name="Ansquer D."/>
            <person name="Mangenot S."/>
            <person name="Calteau A."/>
            <person name="Medigue C."/>
            <person name="Mazel D."/>
            <person name="Polz M.F."/>
            <person name="Le Roux F."/>
        </authorList>
    </citation>
    <scope>NUCLEOTIDE SEQUENCE [LARGE SCALE GENOMIC DNA]</scope>
    <source>
        <strain evidence="6 7">SOn1</strain>
    </source>
</reference>
<evidence type="ECO:0000259" key="5">
    <source>
        <dbReference type="PROSITE" id="PS50931"/>
    </source>
</evidence>
<keyword evidence="2" id="KW-0805">Transcription regulation</keyword>
<dbReference type="GO" id="GO:0003677">
    <property type="term" value="F:DNA binding"/>
    <property type="evidence" value="ECO:0007669"/>
    <property type="project" value="UniProtKB-KW"/>
</dbReference>
<dbReference type="Pfam" id="PF03466">
    <property type="entry name" value="LysR_substrate"/>
    <property type="match status" value="1"/>
</dbReference>
<dbReference type="InterPro" id="IPR036388">
    <property type="entry name" value="WH-like_DNA-bd_sf"/>
</dbReference>
<dbReference type="PRINTS" id="PR00039">
    <property type="entry name" value="HTHLYSR"/>
</dbReference>
<feature type="domain" description="HTH lysR-type" evidence="5">
    <location>
        <begin position="10"/>
        <end position="67"/>
    </location>
</feature>
<dbReference type="Pfam" id="PF00126">
    <property type="entry name" value="HTH_1"/>
    <property type="match status" value="1"/>
</dbReference>
<dbReference type="GO" id="GO:0003700">
    <property type="term" value="F:DNA-binding transcription factor activity"/>
    <property type="evidence" value="ECO:0007669"/>
    <property type="project" value="InterPro"/>
</dbReference>
<keyword evidence="4" id="KW-0804">Transcription</keyword>
<dbReference type="Proteomes" id="UP000018211">
    <property type="component" value="Unassembled WGS sequence"/>
</dbReference>
<evidence type="ECO:0000256" key="4">
    <source>
        <dbReference type="ARBA" id="ARBA00023163"/>
    </source>
</evidence>